<accession>A0A6A5XY67</accession>
<protein>
    <submittedName>
        <fullName evidence="1">Uncharacterized protein</fullName>
    </submittedName>
</protein>
<dbReference type="RefSeq" id="XP_033386604.1">
    <property type="nucleotide sequence ID" value="XM_033527684.1"/>
</dbReference>
<reference evidence="1" key="1">
    <citation type="journal article" date="2020" name="Stud. Mycol.">
        <title>101 Dothideomycetes genomes: a test case for predicting lifestyles and emergence of pathogens.</title>
        <authorList>
            <person name="Haridas S."/>
            <person name="Albert R."/>
            <person name="Binder M."/>
            <person name="Bloem J."/>
            <person name="Labutti K."/>
            <person name="Salamov A."/>
            <person name="Andreopoulos B."/>
            <person name="Baker S."/>
            <person name="Barry K."/>
            <person name="Bills G."/>
            <person name="Bluhm B."/>
            <person name="Cannon C."/>
            <person name="Castanera R."/>
            <person name="Culley D."/>
            <person name="Daum C."/>
            <person name="Ezra D."/>
            <person name="Gonzalez J."/>
            <person name="Henrissat B."/>
            <person name="Kuo A."/>
            <person name="Liang C."/>
            <person name="Lipzen A."/>
            <person name="Lutzoni F."/>
            <person name="Magnuson J."/>
            <person name="Mondo S."/>
            <person name="Nolan M."/>
            <person name="Ohm R."/>
            <person name="Pangilinan J."/>
            <person name="Park H.-J."/>
            <person name="Ramirez L."/>
            <person name="Alfaro M."/>
            <person name="Sun H."/>
            <person name="Tritt A."/>
            <person name="Yoshinaga Y."/>
            <person name="Zwiers L.-H."/>
            <person name="Turgeon B."/>
            <person name="Goodwin S."/>
            <person name="Spatafora J."/>
            <person name="Crous P."/>
            <person name="Grigoriev I."/>
        </authorList>
    </citation>
    <scope>NUCLEOTIDE SEQUENCE</scope>
    <source>
        <strain evidence="1">CBS 175.79</strain>
    </source>
</reference>
<sequence>MRKVHSRKRLRSSVRGGSVKVRFHTANSVLLAQGIDHSLAQGHLDLIFAVENVVCKYTLLPVPI</sequence>
<dbReference type="AlphaFoldDB" id="A0A6A5XY67"/>
<dbReference type="GeneID" id="54285081"/>
<dbReference type="Proteomes" id="UP000799778">
    <property type="component" value="Unassembled WGS sequence"/>
</dbReference>
<evidence type="ECO:0000313" key="1">
    <source>
        <dbReference type="EMBL" id="KAF2018265.1"/>
    </source>
</evidence>
<keyword evidence="2" id="KW-1185">Reference proteome</keyword>
<dbReference type="EMBL" id="ML978068">
    <property type="protein sequence ID" value="KAF2018265.1"/>
    <property type="molecule type" value="Genomic_DNA"/>
</dbReference>
<name>A0A6A5XY67_9PLEO</name>
<organism evidence="1 2">
    <name type="scientific">Aaosphaeria arxii CBS 175.79</name>
    <dbReference type="NCBI Taxonomy" id="1450172"/>
    <lineage>
        <taxon>Eukaryota</taxon>
        <taxon>Fungi</taxon>
        <taxon>Dikarya</taxon>
        <taxon>Ascomycota</taxon>
        <taxon>Pezizomycotina</taxon>
        <taxon>Dothideomycetes</taxon>
        <taxon>Pleosporomycetidae</taxon>
        <taxon>Pleosporales</taxon>
        <taxon>Pleosporales incertae sedis</taxon>
        <taxon>Aaosphaeria</taxon>
    </lineage>
</organism>
<proteinExistence type="predicted"/>
<gene>
    <name evidence="1" type="ORF">BU24DRAFT_421258</name>
</gene>
<evidence type="ECO:0000313" key="2">
    <source>
        <dbReference type="Proteomes" id="UP000799778"/>
    </source>
</evidence>